<evidence type="ECO:0000259" key="9">
    <source>
        <dbReference type="PROSITE" id="PS50056"/>
    </source>
</evidence>
<gene>
    <name evidence="10" type="primary">RMI2_1</name>
    <name evidence="10" type="ORF">FJT64_006655</name>
</gene>
<comment type="catalytic activity">
    <reaction evidence="6">
        <text>O-phospho-L-threonyl-[protein] + H2O = L-threonyl-[protein] + phosphate</text>
        <dbReference type="Rhea" id="RHEA:47004"/>
        <dbReference type="Rhea" id="RHEA-COMP:11060"/>
        <dbReference type="Rhea" id="RHEA-COMP:11605"/>
        <dbReference type="ChEBI" id="CHEBI:15377"/>
        <dbReference type="ChEBI" id="CHEBI:30013"/>
        <dbReference type="ChEBI" id="CHEBI:43474"/>
        <dbReference type="ChEBI" id="CHEBI:61977"/>
        <dbReference type="EC" id="3.1.3.16"/>
    </reaction>
</comment>
<dbReference type="PANTHER" id="PTHR45682:SF1">
    <property type="entry name" value="DUAL SPECIFICITY PROTEIN PHOSPHATASE 3"/>
    <property type="match status" value="1"/>
</dbReference>
<dbReference type="PANTHER" id="PTHR45682">
    <property type="entry name" value="AGAP008228-PA"/>
    <property type="match status" value="1"/>
</dbReference>
<dbReference type="GO" id="GO:0033549">
    <property type="term" value="F:MAP kinase phosphatase activity"/>
    <property type="evidence" value="ECO:0007669"/>
    <property type="project" value="TreeGrafter"/>
</dbReference>
<organism evidence="10 11">
    <name type="scientific">Amphibalanus amphitrite</name>
    <name type="common">Striped barnacle</name>
    <name type="synonym">Balanus amphitrite</name>
    <dbReference type="NCBI Taxonomy" id="1232801"/>
    <lineage>
        <taxon>Eukaryota</taxon>
        <taxon>Metazoa</taxon>
        <taxon>Ecdysozoa</taxon>
        <taxon>Arthropoda</taxon>
        <taxon>Crustacea</taxon>
        <taxon>Multicrustacea</taxon>
        <taxon>Cirripedia</taxon>
        <taxon>Thoracica</taxon>
        <taxon>Thoracicalcarea</taxon>
        <taxon>Balanomorpha</taxon>
        <taxon>Balanoidea</taxon>
        <taxon>Balanidae</taxon>
        <taxon>Amphibalaninae</taxon>
        <taxon>Amphibalanus</taxon>
    </lineage>
</organism>
<dbReference type="GO" id="GO:0005737">
    <property type="term" value="C:cytoplasm"/>
    <property type="evidence" value="ECO:0007669"/>
    <property type="project" value="TreeGrafter"/>
</dbReference>
<evidence type="ECO:0000259" key="8">
    <source>
        <dbReference type="PROSITE" id="PS50054"/>
    </source>
</evidence>
<reference evidence="10 11" key="1">
    <citation type="submission" date="2019-07" db="EMBL/GenBank/DDBJ databases">
        <title>Draft genome assembly of a fouling barnacle, Amphibalanus amphitrite (Darwin, 1854): The first reference genome for Thecostraca.</title>
        <authorList>
            <person name="Kim W."/>
        </authorList>
    </citation>
    <scope>NUCLEOTIDE SEQUENCE [LARGE SCALE GENOMIC DNA]</scope>
    <source>
        <strain evidence="10">SNU_AA5</strain>
        <tissue evidence="10">Soma without cirri and trophi</tissue>
    </source>
</reference>
<dbReference type="Proteomes" id="UP000440578">
    <property type="component" value="Unassembled WGS sequence"/>
</dbReference>
<dbReference type="PROSITE" id="PS50054">
    <property type="entry name" value="TYR_PHOSPHATASE_DUAL"/>
    <property type="match status" value="1"/>
</dbReference>
<sequence length="298" mass="32987">MDHWAGTFRGQNSGLSRADSGTAWRDIRSPLTVADLRAMLVAPSRGVIAFPSRPYDEVYPGIIIGDCSTALCLPLLRSLHVTHVLNAALGRGGGAVSLRGHVATSAGYYSELGVQFLGLSALDVRGFDISVHFDKAAEFIAGALRDDDRAVWMATDPVILESLRVSAVLNAAQGIGQSHLVDTDSYFYERRRLPVKFLGLHAIDADWYRLEDWFQVAADFIHESRRSGKVLVHCVQGLSRSATLVIAYLMIKLHMSLSQALQTVRARREIFPNDGFLQQLIRLNNQLMDARRVNVSWL</sequence>
<dbReference type="SUPFAM" id="SSF52799">
    <property type="entry name" value="(Phosphotyrosine protein) phosphatases II"/>
    <property type="match status" value="2"/>
</dbReference>
<evidence type="ECO:0000256" key="2">
    <source>
        <dbReference type="ARBA" id="ARBA00013081"/>
    </source>
</evidence>
<evidence type="ECO:0000313" key="11">
    <source>
        <dbReference type="Proteomes" id="UP000440578"/>
    </source>
</evidence>
<dbReference type="PROSITE" id="PS50056">
    <property type="entry name" value="TYR_PHOSPHATASE_2"/>
    <property type="match status" value="1"/>
</dbReference>
<proteinExistence type="inferred from homology"/>
<evidence type="ECO:0000256" key="7">
    <source>
        <dbReference type="PIRSR" id="PIRSR620405-1"/>
    </source>
</evidence>
<comment type="caution">
    <text evidence="10">The sequence shown here is derived from an EMBL/GenBank/DDBJ whole genome shotgun (WGS) entry which is preliminary data.</text>
</comment>
<dbReference type="GO" id="GO:0043409">
    <property type="term" value="P:negative regulation of MAPK cascade"/>
    <property type="evidence" value="ECO:0007669"/>
    <property type="project" value="TreeGrafter"/>
</dbReference>
<evidence type="ECO:0000256" key="6">
    <source>
        <dbReference type="ARBA" id="ARBA00048336"/>
    </source>
</evidence>
<evidence type="ECO:0000313" key="10">
    <source>
        <dbReference type="EMBL" id="KAF0295848.1"/>
    </source>
</evidence>
<keyword evidence="3" id="KW-0378">Hydrolase</keyword>
<comment type="similarity">
    <text evidence="1">Belongs to the protein-tyrosine phosphatase family. Non-receptor class dual specificity subfamily.</text>
</comment>
<dbReference type="Pfam" id="PF00782">
    <property type="entry name" value="DSPc"/>
    <property type="match status" value="1"/>
</dbReference>
<dbReference type="InterPro" id="IPR020422">
    <property type="entry name" value="TYR_PHOSPHATASE_DUAL_dom"/>
</dbReference>
<dbReference type="EC" id="3.1.3.16" evidence="2"/>
<keyword evidence="11" id="KW-1185">Reference proteome</keyword>
<dbReference type="OrthoDB" id="253091at2759"/>
<feature type="domain" description="Tyrosine specific protein phosphatases" evidence="9">
    <location>
        <begin position="211"/>
        <end position="268"/>
    </location>
</feature>
<evidence type="ECO:0000256" key="3">
    <source>
        <dbReference type="ARBA" id="ARBA00022801"/>
    </source>
</evidence>
<dbReference type="InterPro" id="IPR029021">
    <property type="entry name" value="Prot-tyrosine_phosphatase-like"/>
</dbReference>
<keyword evidence="4" id="KW-0904">Protein phosphatase</keyword>
<evidence type="ECO:0000256" key="1">
    <source>
        <dbReference type="ARBA" id="ARBA00008601"/>
    </source>
</evidence>
<dbReference type="Gene3D" id="3.90.190.10">
    <property type="entry name" value="Protein tyrosine phosphatase superfamily"/>
    <property type="match status" value="2"/>
</dbReference>
<protein>
    <recommendedName>
        <fullName evidence="2">protein-serine/threonine phosphatase</fullName>
        <ecNumber evidence="2">3.1.3.16</ecNumber>
    </recommendedName>
</protein>
<dbReference type="InterPro" id="IPR000340">
    <property type="entry name" value="Dual-sp_phosphatase_cat-dom"/>
</dbReference>
<feature type="active site" description="Phosphocysteine intermediate" evidence="7">
    <location>
        <position position="234"/>
    </location>
</feature>
<dbReference type="PROSITE" id="PS00383">
    <property type="entry name" value="TYR_PHOSPHATASE_1"/>
    <property type="match status" value="1"/>
</dbReference>
<dbReference type="CDD" id="cd14498">
    <property type="entry name" value="DSP"/>
    <property type="match status" value="1"/>
</dbReference>
<evidence type="ECO:0000256" key="4">
    <source>
        <dbReference type="ARBA" id="ARBA00022912"/>
    </source>
</evidence>
<dbReference type="InterPro" id="IPR020405">
    <property type="entry name" value="Atypical_DUSP_subfamA"/>
</dbReference>
<name>A0A6A4W1B0_AMPAM</name>
<dbReference type="AlphaFoldDB" id="A0A6A4W1B0"/>
<dbReference type="EMBL" id="VIIS01001593">
    <property type="protein sequence ID" value="KAF0295848.1"/>
    <property type="molecule type" value="Genomic_DNA"/>
</dbReference>
<accession>A0A6A4W1B0</accession>
<dbReference type="InterPro" id="IPR000387">
    <property type="entry name" value="Tyr_Pase_dom"/>
</dbReference>
<comment type="catalytic activity">
    <reaction evidence="5">
        <text>O-phospho-L-seryl-[protein] + H2O = L-seryl-[protein] + phosphate</text>
        <dbReference type="Rhea" id="RHEA:20629"/>
        <dbReference type="Rhea" id="RHEA-COMP:9863"/>
        <dbReference type="Rhea" id="RHEA-COMP:11604"/>
        <dbReference type="ChEBI" id="CHEBI:15377"/>
        <dbReference type="ChEBI" id="CHEBI:29999"/>
        <dbReference type="ChEBI" id="CHEBI:43474"/>
        <dbReference type="ChEBI" id="CHEBI:83421"/>
        <dbReference type="EC" id="3.1.3.16"/>
    </reaction>
</comment>
<dbReference type="InterPro" id="IPR016130">
    <property type="entry name" value="Tyr_Pase_AS"/>
</dbReference>
<dbReference type="GO" id="GO:0004722">
    <property type="term" value="F:protein serine/threonine phosphatase activity"/>
    <property type="evidence" value="ECO:0007669"/>
    <property type="project" value="UniProtKB-EC"/>
</dbReference>
<feature type="domain" description="Tyrosine-protein phosphatase" evidence="8">
    <location>
        <begin position="50"/>
        <end position="289"/>
    </location>
</feature>
<dbReference type="SMART" id="SM00195">
    <property type="entry name" value="DSPc"/>
    <property type="match status" value="1"/>
</dbReference>
<dbReference type="GO" id="GO:0008138">
    <property type="term" value="F:protein tyrosine/serine/threonine phosphatase activity"/>
    <property type="evidence" value="ECO:0007669"/>
    <property type="project" value="InterPro"/>
</dbReference>
<evidence type="ECO:0000256" key="5">
    <source>
        <dbReference type="ARBA" id="ARBA00047761"/>
    </source>
</evidence>